<reference evidence="2 3" key="1">
    <citation type="submission" date="2015-09" db="EMBL/GenBank/DDBJ databases">
        <authorList>
            <consortium name="Pathogen Informatics"/>
        </authorList>
    </citation>
    <scope>NUCLEOTIDE SEQUENCE [LARGE SCALE GENOMIC DNA]</scope>
    <source>
        <strain evidence="2 3">2789STDY5834880</strain>
    </source>
</reference>
<proteinExistence type="predicted"/>
<dbReference type="Proteomes" id="UP000095657">
    <property type="component" value="Unassembled WGS sequence"/>
</dbReference>
<sequence>MKLSQTSFISFLLSFPTILLFYAMNKIHILILSVITFTCFSCQKQNPKTQLEEIAINFCESFYNFNYPVAEEWSTPSSLSYLSFLASNIQQNHLDQLKTQGAAKASIITSSEITPDSEMATVICQIKNAFIINPINGKAERFSSLQDTLQLIKEGNKWLVRKDIPLQNGKQNHD</sequence>
<protein>
    <submittedName>
        <fullName evidence="2">Uncharacterized protein</fullName>
    </submittedName>
</protein>
<evidence type="ECO:0000256" key="1">
    <source>
        <dbReference type="SAM" id="Phobius"/>
    </source>
</evidence>
<feature type="transmembrane region" description="Helical" evidence="1">
    <location>
        <begin position="6"/>
        <end position="24"/>
    </location>
</feature>
<keyword evidence="1" id="KW-1133">Transmembrane helix</keyword>
<organism evidence="2 3">
    <name type="scientific">Bacteroides caccae</name>
    <dbReference type="NCBI Taxonomy" id="47678"/>
    <lineage>
        <taxon>Bacteria</taxon>
        <taxon>Pseudomonadati</taxon>
        <taxon>Bacteroidota</taxon>
        <taxon>Bacteroidia</taxon>
        <taxon>Bacteroidales</taxon>
        <taxon>Bacteroidaceae</taxon>
        <taxon>Bacteroides</taxon>
    </lineage>
</organism>
<accession>A0A174LBU7</accession>
<dbReference type="EMBL" id="CZAI01000003">
    <property type="protein sequence ID" value="CUP19019.1"/>
    <property type="molecule type" value="Genomic_DNA"/>
</dbReference>
<keyword evidence="1" id="KW-0812">Transmembrane</keyword>
<evidence type="ECO:0000313" key="3">
    <source>
        <dbReference type="Proteomes" id="UP000095657"/>
    </source>
</evidence>
<dbReference type="AlphaFoldDB" id="A0A174LBU7"/>
<name>A0A174LBU7_9BACE</name>
<evidence type="ECO:0000313" key="2">
    <source>
        <dbReference type="EMBL" id="CUP19019.1"/>
    </source>
</evidence>
<keyword evidence="1" id="KW-0472">Membrane</keyword>
<dbReference type="STRING" id="47678.ERS852494_01717"/>
<gene>
    <name evidence="2" type="ORF">ERS852494_01717</name>
</gene>